<dbReference type="PROSITE" id="PS52016">
    <property type="entry name" value="TONB_DEPENDENT_REC_3"/>
    <property type="match status" value="1"/>
</dbReference>
<feature type="domain" description="TonB-dependent receptor-like beta-barrel" evidence="17">
    <location>
        <begin position="247"/>
        <end position="655"/>
    </location>
</feature>
<evidence type="ECO:0000313" key="20">
    <source>
        <dbReference type="Proteomes" id="UP000019140"/>
    </source>
</evidence>
<dbReference type="PATRIC" id="fig|1429439.4.peg.6478"/>
<keyword evidence="3 14" id="KW-0813">Transport</keyword>
<keyword evidence="16" id="KW-1133">Transmembrane helix</keyword>
<dbReference type="GO" id="GO:0009279">
    <property type="term" value="C:cell outer membrane"/>
    <property type="evidence" value="ECO:0007669"/>
    <property type="project" value="UniProtKB-SubCell"/>
</dbReference>
<feature type="domain" description="TonB-dependent receptor plug" evidence="18">
    <location>
        <begin position="57"/>
        <end position="167"/>
    </location>
</feature>
<comment type="caution">
    <text evidence="19">The sequence shown here is derived from an EMBL/GenBank/DDBJ whole genome shotgun (WGS) entry which is preliminary data.</text>
</comment>
<dbReference type="GO" id="GO:0015344">
    <property type="term" value="F:siderophore uptake transmembrane transporter activity"/>
    <property type="evidence" value="ECO:0007669"/>
    <property type="project" value="TreeGrafter"/>
</dbReference>
<keyword evidence="9" id="KW-0406">Ion transport</keyword>
<evidence type="ECO:0008006" key="21">
    <source>
        <dbReference type="Google" id="ProtNLM"/>
    </source>
</evidence>
<evidence type="ECO:0000256" key="15">
    <source>
        <dbReference type="RuleBase" id="RU003357"/>
    </source>
</evidence>
<name>W4LTS6_9BACT</name>
<comment type="similarity">
    <text evidence="2 14 15">Belongs to the TonB-dependent receptor family.</text>
</comment>
<keyword evidence="11 14" id="KW-0472">Membrane</keyword>
<dbReference type="InterPro" id="IPR039426">
    <property type="entry name" value="TonB-dep_rcpt-like"/>
</dbReference>
<keyword evidence="10 15" id="KW-0798">TonB box</keyword>
<dbReference type="PANTHER" id="PTHR32552:SF68">
    <property type="entry name" value="FERRICHROME OUTER MEMBRANE TRANSPORTER_PHAGE RECEPTOR"/>
    <property type="match status" value="1"/>
</dbReference>
<gene>
    <name evidence="19" type="ORF">ETSY2_38420</name>
</gene>
<dbReference type="Gene3D" id="2.170.130.10">
    <property type="entry name" value="TonB-dependent receptor, plug domain"/>
    <property type="match status" value="1"/>
</dbReference>
<dbReference type="Gene3D" id="2.40.170.20">
    <property type="entry name" value="TonB-dependent receptor, beta-barrel domain"/>
    <property type="match status" value="1"/>
</dbReference>
<feature type="transmembrane region" description="Helical" evidence="16">
    <location>
        <begin position="12"/>
        <end position="33"/>
    </location>
</feature>
<dbReference type="GO" id="GO:0015891">
    <property type="term" value="P:siderophore transport"/>
    <property type="evidence" value="ECO:0007669"/>
    <property type="project" value="InterPro"/>
</dbReference>
<dbReference type="CDD" id="cd01347">
    <property type="entry name" value="ligand_gated_channel"/>
    <property type="match status" value="1"/>
</dbReference>
<keyword evidence="8" id="KW-0408">Iron</keyword>
<evidence type="ECO:0000256" key="16">
    <source>
        <dbReference type="SAM" id="Phobius"/>
    </source>
</evidence>
<evidence type="ECO:0000259" key="17">
    <source>
        <dbReference type="Pfam" id="PF00593"/>
    </source>
</evidence>
<dbReference type="GO" id="GO:0038023">
    <property type="term" value="F:signaling receptor activity"/>
    <property type="evidence" value="ECO:0007669"/>
    <property type="project" value="InterPro"/>
</dbReference>
<evidence type="ECO:0000313" key="19">
    <source>
        <dbReference type="EMBL" id="ETX00812.1"/>
    </source>
</evidence>
<keyword evidence="20" id="KW-1185">Reference proteome</keyword>
<evidence type="ECO:0000256" key="7">
    <source>
        <dbReference type="ARBA" id="ARBA00022729"/>
    </source>
</evidence>
<dbReference type="InterPro" id="IPR010105">
    <property type="entry name" value="TonB_sidphr_rcpt"/>
</dbReference>
<organism evidence="19 20">
    <name type="scientific">Candidatus Entotheonella gemina</name>
    <dbReference type="NCBI Taxonomy" id="1429439"/>
    <lineage>
        <taxon>Bacteria</taxon>
        <taxon>Pseudomonadati</taxon>
        <taxon>Nitrospinota/Tectimicrobiota group</taxon>
        <taxon>Candidatus Tectimicrobiota</taxon>
        <taxon>Candidatus Entotheonellia</taxon>
        <taxon>Candidatus Entotheonellales</taxon>
        <taxon>Candidatus Entotheonellaceae</taxon>
        <taxon>Candidatus Entotheonella</taxon>
    </lineage>
</organism>
<evidence type="ECO:0000256" key="1">
    <source>
        <dbReference type="ARBA" id="ARBA00004571"/>
    </source>
</evidence>
<keyword evidence="12" id="KW-0675">Receptor</keyword>
<dbReference type="EMBL" id="AZHX01001689">
    <property type="protein sequence ID" value="ETX00812.1"/>
    <property type="molecule type" value="Genomic_DNA"/>
</dbReference>
<dbReference type="Pfam" id="PF00593">
    <property type="entry name" value="TonB_dep_Rec_b-barrel"/>
    <property type="match status" value="1"/>
</dbReference>
<dbReference type="InterPro" id="IPR037066">
    <property type="entry name" value="Plug_dom_sf"/>
</dbReference>
<dbReference type="InterPro" id="IPR012910">
    <property type="entry name" value="Plug_dom"/>
</dbReference>
<evidence type="ECO:0000256" key="14">
    <source>
        <dbReference type="PROSITE-ProRule" id="PRU01360"/>
    </source>
</evidence>
<dbReference type="InterPro" id="IPR036942">
    <property type="entry name" value="Beta-barrel_TonB_sf"/>
</dbReference>
<reference evidence="19 20" key="1">
    <citation type="journal article" date="2014" name="Nature">
        <title>An environmental bacterial taxon with a large and distinct metabolic repertoire.</title>
        <authorList>
            <person name="Wilson M.C."/>
            <person name="Mori T."/>
            <person name="Ruckert C."/>
            <person name="Uria A.R."/>
            <person name="Helf M.J."/>
            <person name="Takada K."/>
            <person name="Gernert C."/>
            <person name="Steffens U.A."/>
            <person name="Heycke N."/>
            <person name="Schmitt S."/>
            <person name="Rinke C."/>
            <person name="Helfrich E.J."/>
            <person name="Brachmann A.O."/>
            <person name="Gurgui C."/>
            <person name="Wakimoto T."/>
            <person name="Kracht M."/>
            <person name="Crusemann M."/>
            <person name="Hentschel U."/>
            <person name="Abe I."/>
            <person name="Matsunaga S."/>
            <person name="Kalinowski J."/>
            <person name="Takeyama H."/>
            <person name="Piel J."/>
        </authorList>
    </citation>
    <scope>NUCLEOTIDE SEQUENCE [LARGE SCALE GENOMIC DNA]</scope>
    <source>
        <strain evidence="20">TSY2</strain>
    </source>
</reference>
<proteinExistence type="inferred from homology"/>
<evidence type="ECO:0000256" key="3">
    <source>
        <dbReference type="ARBA" id="ARBA00022448"/>
    </source>
</evidence>
<evidence type="ECO:0000259" key="18">
    <source>
        <dbReference type="Pfam" id="PF07715"/>
    </source>
</evidence>
<keyword evidence="6 14" id="KW-0812">Transmembrane</keyword>
<evidence type="ECO:0000256" key="8">
    <source>
        <dbReference type="ARBA" id="ARBA00023004"/>
    </source>
</evidence>
<dbReference type="InterPro" id="IPR000531">
    <property type="entry name" value="Beta-barrel_TonB"/>
</dbReference>
<evidence type="ECO:0000256" key="2">
    <source>
        <dbReference type="ARBA" id="ARBA00009810"/>
    </source>
</evidence>
<evidence type="ECO:0000256" key="4">
    <source>
        <dbReference type="ARBA" id="ARBA00022452"/>
    </source>
</evidence>
<dbReference type="NCBIfam" id="TIGR01783">
    <property type="entry name" value="TonB-siderophor"/>
    <property type="match status" value="1"/>
</dbReference>
<evidence type="ECO:0000256" key="10">
    <source>
        <dbReference type="ARBA" id="ARBA00023077"/>
    </source>
</evidence>
<dbReference type="Pfam" id="PF07715">
    <property type="entry name" value="Plug"/>
    <property type="match status" value="1"/>
</dbReference>
<accession>W4LTS6</accession>
<keyword evidence="7" id="KW-0732">Signal</keyword>
<evidence type="ECO:0000256" key="9">
    <source>
        <dbReference type="ARBA" id="ARBA00023065"/>
    </source>
</evidence>
<keyword evidence="13 14" id="KW-0998">Cell outer membrane</keyword>
<evidence type="ECO:0000256" key="5">
    <source>
        <dbReference type="ARBA" id="ARBA00022496"/>
    </source>
</evidence>
<keyword evidence="5" id="KW-0410">Iron transport</keyword>
<dbReference type="Proteomes" id="UP000019140">
    <property type="component" value="Unassembled WGS sequence"/>
</dbReference>
<keyword evidence="4 14" id="KW-1134">Transmembrane beta strand</keyword>
<dbReference type="SUPFAM" id="SSF56935">
    <property type="entry name" value="Porins"/>
    <property type="match status" value="1"/>
</dbReference>
<comment type="subcellular location">
    <subcellularLocation>
        <location evidence="1 14">Cell outer membrane</location>
        <topology evidence="1 14">Multi-pass membrane protein</topology>
    </subcellularLocation>
</comment>
<sequence length="692" mass="77171">MGRYTRGNGGTPLWFLVTLLWMSMTLAALPAAYGQESESDVLPPIVVTAPRVETPITEVPAAISVVGTDEIQLGQPTLGLDESLVRIPGIFSQNRFNFAQDLRVSIRGFGARAAFGIRGIKILVDGIPATLPDGQSQVDSLDLGSAERVEVMRGPVSALYGNASGGVINITTEEGPETPFVESRITLGEFDLWKIQLKSGGQVGPMNYLVSTSRLEFGGYREQSDTESVVFNGKFRFDIDDASDLTAVINVVDSPRADDPGGLSRDSVEEDRRAAAGVNLSNNTGEEVSQQRFGLVYRRDFGDLHDLQVNGYFTARQFRGAIPFRVVEFDRHFVGGGLQYSYHGDVFGRPSRLTMGIDVQYQVDRRQNFGNNNGEPDEDLRLNQDEKVTSVGPYIQEELDLFDTLTLVLGGRYDNVRFKVEDFLTSDGDDDTGSRTFDQVTGRFGLIYRPIRAVNAYINISQSFETPSTTELVNHPEDRGGLNPDIEPQKAVNYEIGVKGQALQRIRYELALFYIDLKDELISFQENDRTFFRNVGESRRYGVELGLGAQIYEGLRASFAYTYLDAEFEEFPKDGVDLSGNKVPGLPDHQIHGELFYQHASGLYGGIDILYVSDFYVTDENDEENDAYTVANLRLGYEYLWENWLFAPFLGVQNLFDEKYNSNVRINAFGGRFFEPAPDLNVYGGLNVAYNW</sequence>
<dbReference type="PANTHER" id="PTHR32552">
    <property type="entry name" value="FERRICHROME IRON RECEPTOR-RELATED"/>
    <property type="match status" value="1"/>
</dbReference>
<evidence type="ECO:0000256" key="11">
    <source>
        <dbReference type="ARBA" id="ARBA00023136"/>
    </source>
</evidence>
<evidence type="ECO:0000256" key="6">
    <source>
        <dbReference type="ARBA" id="ARBA00022692"/>
    </source>
</evidence>
<evidence type="ECO:0000256" key="13">
    <source>
        <dbReference type="ARBA" id="ARBA00023237"/>
    </source>
</evidence>
<evidence type="ECO:0000256" key="12">
    <source>
        <dbReference type="ARBA" id="ARBA00023170"/>
    </source>
</evidence>
<dbReference type="AlphaFoldDB" id="W4LTS6"/>
<protein>
    <recommendedName>
        <fullName evidence="21">TonB-dependent receptor</fullName>
    </recommendedName>
</protein>
<dbReference type="HOGENOM" id="CLU_008287_13_0_7"/>